<comment type="caution">
    <text evidence="2">The sequence shown here is derived from an EMBL/GenBank/DDBJ whole genome shotgun (WGS) entry which is preliminary data.</text>
</comment>
<name>A0A1F6TNJ0_9PROT</name>
<evidence type="ECO:0000313" key="2">
    <source>
        <dbReference type="EMBL" id="OGI46655.1"/>
    </source>
</evidence>
<gene>
    <name evidence="2" type="ORF">A2151_05870</name>
</gene>
<feature type="domain" description="Shedu protein SduA C-terminal" evidence="1">
    <location>
        <begin position="294"/>
        <end position="433"/>
    </location>
</feature>
<reference evidence="2 3" key="1">
    <citation type="journal article" date="2016" name="Nat. Commun.">
        <title>Thousands of microbial genomes shed light on interconnected biogeochemical processes in an aquifer system.</title>
        <authorList>
            <person name="Anantharaman K."/>
            <person name="Brown C.T."/>
            <person name="Hug L.A."/>
            <person name="Sharon I."/>
            <person name="Castelle C.J."/>
            <person name="Probst A.J."/>
            <person name="Thomas B.C."/>
            <person name="Singh A."/>
            <person name="Wilkins M.J."/>
            <person name="Karaoz U."/>
            <person name="Brodie E.L."/>
            <person name="Williams K.H."/>
            <person name="Hubbard S.S."/>
            <person name="Banfield J.F."/>
        </authorList>
    </citation>
    <scope>NUCLEOTIDE SEQUENCE [LARGE SCALE GENOMIC DNA]</scope>
</reference>
<dbReference type="EMBL" id="MFSU01000076">
    <property type="protein sequence ID" value="OGI46655.1"/>
    <property type="molecule type" value="Genomic_DNA"/>
</dbReference>
<organism evidence="2 3">
    <name type="scientific">Candidatus Muproteobacteria bacterium RBG_16_65_34</name>
    <dbReference type="NCBI Taxonomy" id="1817760"/>
    <lineage>
        <taxon>Bacteria</taxon>
        <taxon>Pseudomonadati</taxon>
        <taxon>Pseudomonadota</taxon>
        <taxon>Candidatus Muproteobacteria</taxon>
    </lineage>
</organism>
<dbReference type="AlphaFoldDB" id="A0A1F6TNJ0"/>
<evidence type="ECO:0000259" key="1">
    <source>
        <dbReference type="Pfam" id="PF14082"/>
    </source>
</evidence>
<proteinExistence type="predicted"/>
<sequence length="463" mass="51858">MTRDRKKGQLKLEGSNPMAFVELNEGPSEPWTPEQEATADAVSSSVKSYIKTTETLANGKYAHLRDKIPEYMANPGHLLIAICTDGVVIRYEKKTLAERKLVVTVMPQGIAEAAALLSQNLVHIESPELPHPQNANFGVELKLSVHSPSQGTSRDIVATRIWFQVKPLSLQQDELPGAKPYCLLSVRNHLDLEIHGELVAEARADTPNQPFVARSTIRLMAGWECIEVFPGFKPEMWNADFAPLWAEHDVLGAALIAHTQDAQLSTLDPRASARRQYATLLAAFKALLDSNPEREQALQAFLQDNPVLLCPTHVRMWPKLPLGAKVTDFVFRDATQDYVLVELERSNLPLFRQDGHPTADLTRAHGQIIDWKRYLEDNLQTVQRELGLTGITPNPNGLLVIGRSQSLLPNDRRKLQTMTNESPKLRIMTYDDVYENAKAVFENLLGPIWDTGGDTQIYYPRVP</sequence>
<accession>A0A1F6TNJ0</accession>
<dbReference type="Proteomes" id="UP000178885">
    <property type="component" value="Unassembled WGS sequence"/>
</dbReference>
<evidence type="ECO:0000313" key="3">
    <source>
        <dbReference type="Proteomes" id="UP000178885"/>
    </source>
</evidence>
<dbReference type="InterPro" id="IPR025359">
    <property type="entry name" value="SduA_C"/>
</dbReference>
<protein>
    <recommendedName>
        <fullName evidence="1">Shedu protein SduA C-terminal domain-containing protein</fullName>
    </recommendedName>
</protein>
<dbReference type="Pfam" id="PF14082">
    <property type="entry name" value="SduA_C"/>
    <property type="match status" value="1"/>
</dbReference>